<organism evidence="1">
    <name type="scientific">Rhizophora mucronata</name>
    <name type="common">Asiatic mangrove</name>
    <dbReference type="NCBI Taxonomy" id="61149"/>
    <lineage>
        <taxon>Eukaryota</taxon>
        <taxon>Viridiplantae</taxon>
        <taxon>Streptophyta</taxon>
        <taxon>Embryophyta</taxon>
        <taxon>Tracheophyta</taxon>
        <taxon>Spermatophyta</taxon>
        <taxon>Magnoliopsida</taxon>
        <taxon>eudicotyledons</taxon>
        <taxon>Gunneridae</taxon>
        <taxon>Pentapetalae</taxon>
        <taxon>rosids</taxon>
        <taxon>fabids</taxon>
        <taxon>Malpighiales</taxon>
        <taxon>Rhizophoraceae</taxon>
        <taxon>Rhizophora</taxon>
    </lineage>
</organism>
<evidence type="ECO:0000313" key="1">
    <source>
        <dbReference type="EMBL" id="MBX09955.1"/>
    </source>
</evidence>
<name>A0A2P2KW55_RHIMU</name>
<accession>A0A2P2KW55</accession>
<proteinExistence type="predicted"/>
<reference evidence="1" key="1">
    <citation type="submission" date="2018-02" db="EMBL/GenBank/DDBJ databases">
        <title>Rhizophora mucronata_Transcriptome.</title>
        <authorList>
            <person name="Meera S.P."/>
            <person name="Sreeshan A."/>
            <person name="Augustine A."/>
        </authorList>
    </citation>
    <scope>NUCLEOTIDE SEQUENCE</scope>
    <source>
        <tissue evidence="1">Leaf</tissue>
    </source>
</reference>
<sequence length="25" mass="3036">MKCVCEHLKWFKKESAPQIENKSRD</sequence>
<dbReference type="AlphaFoldDB" id="A0A2P2KW55"/>
<protein>
    <submittedName>
        <fullName evidence="1">Uncharacterized protein</fullName>
    </submittedName>
</protein>
<dbReference type="EMBL" id="GGEC01029471">
    <property type="protein sequence ID" value="MBX09955.1"/>
    <property type="molecule type" value="Transcribed_RNA"/>
</dbReference>